<sequence>MIDKFERNVIITALLVSGLFIFSLFYAMGAKKADVTECLPYDKSYETARVNQIDAHTYQIFYVARMWNFEPSIAYIPVGSEVDLFLTSLDVVHGFNIFNKNTNLMGVPGGVSKTTVKFDEPGVYKVVCHEFCGTGHQNMQAEIIVNYPKK</sequence>
<keyword evidence="4" id="KW-1133">Transmembrane helix</keyword>
<organism evidence="6 7">
    <name type="scientific">Chitinophaga arvensicola</name>
    <dbReference type="NCBI Taxonomy" id="29529"/>
    <lineage>
        <taxon>Bacteria</taxon>
        <taxon>Pseudomonadati</taxon>
        <taxon>Bacteroidota</taxon>
        <taxon>Chitinophagia</taxon>
        <taxon>Chitinophagales</taxon>
        <taxon>Chitinophagaceae</taxon>
        <taxon>Chitinophaga</taxon>
    </lineage>
</organism>
<dbReference type="AlphaFoldDB" id="A0A1I0RRM2"/>
<protein>
    <submittedName>
        <fullName evidence="6">Cytochrome c oxidase subunit 2</fullName>
    </submittedName>
</protein>
<dbReference type="PANTHER" id="PTHR42838">
    <property type="entry name" value="CYTOCHROME C OXIDASE SUBUNIT II"/>
    <property type="match status" value="1"/>
</dbReference>
<evidence type="ECO:0000256" key="2">
    <source>
        <dbReference type="ARBA" id="ARBA00022723"/>
    </source>
</evidence>
<dbReference type="OrthoDB" id="9773456at2"/>
<evidence type="ECO:0000256" key="4">
    <source>
        <dbReference type="SAM" id="Phobius"/>
    </source>
</evidence>
<dbReference type="PROSITE" id="PS00078">
    <property type="entry name" value="COX2"/>
    <property type="match status" value="1"/>
</dbReference>
<reference evidence="7" key="1">
    <citation type="submission" date="2016-10" db="EMBL/GenBank/DDBJ databases">
        <authorList>
            <person name="Varghese N."/>
            <person name="Submissions S."/>
        </authorList>
    </citation>
    <scope>NUCLEOTIDE SEQUENCE [LARGE SCALE GENOMIC DNA]</scope>
    <source>
        <strain evidence="7">DSM 3695</strain>
    </source>
</reference>
<dbReference type="InterPro" id="IPR008972">
    <property type="entry name" value="Cupredoxin"/>
</dbReference>
<accession>A0A1I0RRM2</accession>
<dbReference type="InterPro" id="IPR051403">
    <property type="entry name" value="NosZ/Cyto_c_oxidase_sub2"/>
</dbReference>
<dbReference type="EMBL" id="FOJG01000001">
    <property type="protein sequence ID" value="SEW43442.1"/>
    <property type="molecule type" value="Genomic_DNA"/>
</dbReference>
<keyword evidence="2" id="KW-0479">Metal-binding</keyword>
<dbReference type="RefSeq" id="WP_089896384.1">
    <property type="nucleotide sequence ID" value="NZ_FOJG01000001.1"/>
</dbReference>
<comment type="subcellular location">
    <subcellularLocation>
        <location evidence="1">Cell envelope</location>
    </subcellularLocation>
</comment>
<dbReference type="Pfam" id="PF00116">
    <property type="entry name" value="COX2"/>
    <property type="match status" value="1"/>
</dbReference>
<evidence type="ECO:0000259" key="5">
    <source>
        <dbReference type="PROSITE" id="PS50857"/>
    </source>
</evidence>
<dbReference type="PROSITE" id="PS50857">
    <property type="entry name" value="COX2_CUA"/>
    <property type="match status" value="1"/>
</dbReference>
<evidence type="ECO:0000256" key="3">
    <source>
        <dbReference type="ARBA" id="ARBA00023008"/>
    </source>
</evidence>
<keyword evidence="3" id="KW-0186">Copper</keyword>
<dbReference type="SUPFAM" id="SSF49503">
    <property type="entry name" value="Cupredoxins"/>
    <property type="match status" value="1"/>
</dbReference>
<feature type="domain" description="Cytochrome oxidase subunit II copper A binding" evidence="5">
    <location>
        <begin position="53"/>
        <end position="150"/>
    </location>
</feature>
<dbReference type="PANTHER" id="PTHR42838:SF2">
    <property type="entry name" value="NITROUS-OXIDE REDUCTASE"/>
    <property type="match status" value="1"/>
</dbReference>
<dbReference type="InterPro" id="IPR002429">
    <property type="entry name" value="CcO_II-like_C"/>
</dbReference>
<name>A0A1I0RRM2_9BACT</name>
<dbReference type="GO" id="GO:0005507">
    <property type="term" value="F:copper ion binding"/>
    <property type="evidence" value="ECO:0007669"/>
    <property type="project" value="InterPro"/>
</dbReference>
<gene>
    <name evidence="6" type="ORF">SAMN04488122_3221</name>
</gene>
<evidence type="ECO:0000313" key="7">
    <source>
        <dbReference type="Proteomes" id="UP000199310"/>
    </source>
</evidence>
<dbReference type="Gene3D" id="2.60.40.420">
    <property type="entry name" value="Cupredoxins - blue copper proteins"/>
    <property type="match status" value="1"/>
</dbReference>
<keyword evidence="7" id="KW-1185">Reference proteome</keyword>
<evidence type="ECO:0000256" key="1">
    <source>
        <dbReference type="ARBA" id="ARBA00004196"/>
    </source>
</evidence>
<dbReference type="Proteomes" id="UP000199310">
    <property type="component" value="Unassembled WGS sequence"/>
</dbReference>
<dbReference type="STRING" id="29529.SAMN04488122_3221"/>
<dbReference type="GO" id="GO:0016020">
    <property type="term" value="C:membrane"/>
    <property type="evidence" value="ECO:0007669"/>
    <property type="project" value="InterPro"/>
</dbReference>
<feature type="transmembrane region" description="Helical" evidence="4">
    <location>
        <begin position="9"/>
        <end position="28"/>
    </location>
</feature>
<evidence type="ECO:0000313" key="6">
    <source>
        <dbReference type="EMBL" id="SEW43442.1"/>
    </source>
</evidence>
<dbReference type="GO" id="GO:0030313">
    <property type="term" value="C:cell envelope"/>
    <property type="evidence" value="ECO:0007669"/>
    <property type="project" value="UniProtKB-SubCell"/>
</dbReference>
<keyword evidence="4" id="KW-0472">Membrane</keyword>
<dbReference type="GO" id="GO:0004129">
    <property type="term" value="F:cytochrome-c oxidase activity"/>
    <property type="evidence" value="ECO:0007669"/>
    <property type="project" value="InterPro"/>
</dbReference>
<proteinExistence type="predicted"/>
<dbReference type="InterPro" id="IPR001505">
    <property type="entry name" value="Copper_CuA"/>
</dbReference>
<keyword evidence="4" id="KW-0812">Transmembrane</keyword>